<evidence type="ECO:0000313" key="10">
    <source>
        <dbReference type="Proteomes" id="UP000590740"/>
    </source>
</evidence>
<evidence type="ECO:0000256" key="4">
    <source>
        <dbReference type="HAMAP-Rule" id="MF_00171"/>
    </source>
</evidence>
<dbReference type="InterPro" id="IPR001406">
    <property type="entry name" value="PsdUridine_synth_TruA"/>
</dbReference>
<evidence type="ECO:0000256" key="5">
    <source>
        <dbReference type="PIRSR" id="PIRSR001430-1"/>
    </source>
</evidence>
<keyword evidence="10" id="KW-1185">Reference proteome</keyword>
<dbReference type="GO" id="GO:0003723">
    <property type="term" value="F:RNA binding"/>
    <property type="evidence" value="ECO:0007669"/>
    <property type="project" value="InterPro"/>
</dbReference>
<keyword evidence="3 4" id="KW-0413">Isomerase</keyword>
<evidence type="ECO:0000313" key="9">
    <source>
        <dbReference type="EMBL" id="MBB5032776.1"/>
    </source>
</evidence>
<feature type="domain" description="Pseudouridine synthase I TruA alpha/beta" evidence="8">
    <location>
        <begin position="39"/>
        <end position="125"/>
    </location>
</feature>
<dbReference type="GO" id="GO:0031119">
    <property type="term" value="P:tRNA pseudouridine synthesis"/>
    <property type="evidence" value="ECO:0007669"/>
    <property type="project" value="UniProtKB-UniRule"/>
</dbReference>
<feature type="domain" description="Pseudouridine synthase I TruA alpha/beta" evidence="8">
    <location>
        <begin position="165"/>
        <end position="275"/>
    </location>
</feature>
<evidence type="ECO:0000256" key="6">
    <source>
        <dbReference type="PIRSR" id="PIRSR001430-2"/>
    </source>
</evidence>
<comment type="caution">
    <text evidence="4">Lacks conserved residue(s) required for the propagation of feature annotation.</text>
</comment>
<keyword evidence="2 4" id="KW-0819">tRNA processing</keyword>
<dbReference type="PANTHER" id="PTHR11142">
    <property type="entry name" value="PSEUDOURIDYLATE SYNTHASE"/>
    <property type="match status" value="1"/>
</dbReference>
<protein>
    <recommendedName>
        <fullName evidence="4">tRNA pseudouridine synthase A</fullName>
        <ecNumber evidence="4">5.4.99.12</ecNumber>
    </recommendedName>
    <alternativeName>
        <fullName evidence="4">tRNA pseudouridine(38-40) synthase</fullName>
    </alternativeName>
    <alternativeName>
        <fullName evidence="4">tRNA pseudouridylate synthase I</fullName>
    </alternativeName>
    <alternativeName>
        <fullName evidence="4">tRNA-uridine isomerase I</fullName>
    </alternativeName>
</protein>
<evidence type="ECO:0000256" key="7">
    <source>
        <dbReference type="RuleBase" id="RU003792"/>
    </source>
</evidence>
<feature type="binding site" evidence="4 6">
    <location>
        <position position="131"/>
    </location>
    <ligand>
        <name>substrate</name>
    </ligand>
</feature>
<comment type="subunit">
    <text evidence="4">Homodimer.</text>
</comment>
<dbReference type="CDD" id="cd02570">
    <property type="entry name" value="PseudoU_synth_EcTruA"/>
    <property type="match status" value="1"/>
</dbReference>
<dbReference type="InterPro" id="IPR020097">
    <property type="entry name" value="PsdUridine_synth_TruA_a/b_dom"/>
</dbReference>
<dbReference type="EC" id="5.4.99.12" evidence="4"/>
<accession>A0A7W7YAS5</accession>
<dbReference type="HAMAP" id="MF_00171">
    <property type="entry name" value="TruA"/>
    <property type="match status" value="1"/>
</dbReference>
<dbReference type="InterPro" id="IPR020103">
    <property type="entry name" value="PsdUridine_synth_cat_dom_sf"/>
</dbReference>
<evidence type="ECO:0000259" key="8">
    <source>
        <dbReference type="Pfam" id="PF01416"/>
    </source>
</evidence>
<comment type="similarity">
    <text evidence="1 4 7">Belongs to the tRNA pseudouridine synthase TruA family.</text>
</comment>
<dbReference type="Gene3D" id="3.30.70.580">
    <property type="entry name" value="Pseudouridine synthase I, catalytic domain, N-terminal subdomain"/>
    <property type="match status" value="1"/>
</dbReference>
<dbReference type="InterPro" id="IPR020095">
    <property type="entry name" value="PsdUridine_synth_TruA_C"/>
</dbReference>
<dbReference type="PIRSF" id="PIRSF001430">
    <property type="entry name" value="tRNA_psdUrid_synth"/>
    <property type="match status" value="1"/>
</dbReference>
<gene>
    <name evidence="4" type="primary">truA</name>
    <name evidence="9" type="ORF">HNQ65_002358</name>
</gene>
<organism evidence="9 10">
    <name type="scientific">Prosthecobacter vanneervenii</name>
    <dbReference type="NCBI Taxonomy" id="48466"/>
    <lineage>
        <taxon>Bacteria</taxon>
        <taxon>Pseudomonadati</taxon>
        <taxon>Verrucomicrobiota</taxon>
        <taxon>Verrucomicrobiia</taxon>
        <taxon>Verrucomicrobiales</taxon>
        <taxon>Verrucomicrobiaceae</taxon>
        <taxon>Prosthecobacter</taxon>
    </lineage>
</organism>
<dbReference type="AlphaFoldDB" id="A0A7W7YAS5"/>
<evidence type="ECO:0000256" key="1">
    <source>
        <dbReference type="ARBA" id="ARBA00009375"/>
    </source>
</evidence>
<dbReference type="PANTHER" id="PTHR11142:SF0">
    <property type="entry name" value="TRNA PSEUDOURIDINE SYNTHASE-LIKE 1"/>
    <property type="match status" value="1"/>
</dbReference>
<dbReference type="Gene3D" id="3.30.70.660">
    <property type="entry name" value="Pseudouridine synthase I, catalytic domain, C-terminal subdomain"/>
    <property type="match status" value="1"/>
</dbReference>
<reference evidence="9 10" key="1">
    <citation type="submission" date="2020-08" db="EMBL/GenBank/DDBJ databases">
        <title>Genomic Encyclopedia of Type Strains, Phase IV (KMG-IV): sequencing the most valuable type-strain genomes for metagenomic binning, comparative biology and taxonomic classification.</title>
        <authorList>
            <person name="Goeker M."/>
        </authorList>
    </citation>
    <scope>NUCLEOTIDE SEQUENCE [LARGE SCALE GENOMIC DNA]</scope>
    <source>
        <strain evidence="9 10">DSM 12252</strain>
    </source>
</reference>
<dbReference type="RefSeq" id="WP_184339687.1">
    <property type="nucleotide sequence ID" value="NZ_JACHIG010000004.1"/>
</dbReference>
<comment type="function">
    <text evidence="4">Formation of pseudouridine at positions 38, 39 and 40 in the anticodon stem and loop of transfer RNAs.</text>
</comment>
<evidence type="ECO:0000256" key="3">
    <source>
        <dbReference type="ARBA" id="ARBA00023235"/>
    </source>
</evidence>
<comment type="catalytic activity">
    <reaction evidence="4 7">
        <text>uridine(38/39/40) in tRNA = pseudouridine(38/39/40) in tRNA</text>
        <dbReference type="Rhea" id="RHEA:22376"/>
        <dbReference type="Rhea" id="RHEA-COMP:10085"/>
        <dbReference type="Rhea" id="RHEA-COMP:10087"/>
        <dbReference type="ChEBI" id="CHEBI:65314"/>
        <dbReference type="ChEBI" id="CHEBI:65315"/>
        <dbReference type="EC" id="5.4.99.12"/>
    </reaction>
</comment>
<dbReference type="NCBIfam" id="TIGR00071">
    <property type="entry name" value="hisT_truA"/>
    <property type="match status" value="1"/>
</dbReference>
<sequence>MSRSDAESKAGLRHGPPPGWKRLRLTIAYNGAPWKGWQSQEGGGGIQDEINEAIRKATGVITHVQGSGRTDAGVHALAQVAHCDVPETVRMSTDSWVHALNACLPLTIRVLEVAEADPNFHARFDASGKIYRYRIWRPRMFSPFEADRAWHVYGPFDMEALRWCCQKLVGTHNFIRLSANRGDMPETVRRTLPEKSTRTIHRAELREEGDLITLEVEGDGFLYKMVRLIVGSLIHMARGREPKEWFESLLKDPTGKQSNQTAPAAGLYLVRVHYPSDACTDKNADAL</sequence>
<dbReference type="Proteomes" id="UP000590740">
    <property type="component" value="Unassembled WGS sequence"/>
</dbReference>
<dbReference type="InterPro" id="IPR020094">
    <property type="entry name" value="TruA/RsuA/RluB/E/F_N"/>
</dbReference>
<proteinExistence type="inferred from homology"/>
<feature type="active site" description="Nucleophile" evidence="4 5">
    <location>
        <position position="71"/>
    </location>
</feature>
<name>A0A7W7YAS5_9BACT</name>
<dbReference type="GO" id="GO:0160147">
    <property type="term" value="F:tRNA pseudouridine(38-40) synthase activity"/>
    <property type="evidence" value="ECO:0007669"/>
    <property type="project" value="UniProtKB-EC"/>
</dbReference>
<evidence type="ECO:0000256" key="2">
    <source>
        <dbReference type="ARBA" id="ARBA00022694"/>
    </source>
</evidence>
<dbReference type="FunFam" id="3.30.70.580:FF:000001">
    <property type="entry name" value="tRNA pseudouridine synthase A"/>
    <property type="match status" value="1"/>
</dbReference>
<comment type="caution">
    <text evidence="9">The sequence shown here is derived from an EMBL/GenBank/DDBJ whole genome shotgun (WGS) entry which is preliminary data.</text>
</comment>
<dbReference type="SUPFAM" id="SSF55120">
    <property type="entry name" value="Pseudouridine synthase"/>
    <property type="match status" value="1"/>
</dbReference>
<dbReference type="EMBL" id="JACHIG010000004">
    <property type="protein sequence ID" value="MBB5032776.1"/>
    <property type="molecule type" value="Genomic_DNA"/>
</dbReference>
<dbReference type="Pfam" id="PF01416">
    <property type="entry name" value="PseudoU_synth_1"/>
    <property type="match status" value="2"/>
</dbReference>